<dbReference type="SUPFAM" id="SSF53335">
    <property type="entry name" value="S-adenosyl-L-methionine-dependent methyltransferases"/>
    <property type="match status" value="1"/>
</dbReference>
<keyword evidence="2" id="KW-1185">Reference proteome</keyword>
<proteinExistence type="predicted"/>
<dbReference type="RefSeq" id="WP_186835197.1">
    <property type="nucleotide sequence ID" value="NZ_JACOOQ010000013.1"/>
</dbReference>
<accession>A0A8I0A913</accession>
<comment type="caution">
    <text evidence="1">The sequence shown here is derived from an EMBL/GenBank/DDBJ whole genome shotgun (WGS) entry which is preliminary data.</text>
</comment>
<sequence length="171" mass="19922">MGKTIVLNLSHINIKGDVLDVGESFGVIYNIAKDIDDEVSVDYIEEENSELLKERSYDNCTIFFALSNIWGDYQREKLLQKISRSIKSGGSIYIWDINKEIGKLFNNKIRVILPSEKIKEFQFKNLNPMTSSSIEETRKILSGQFGIEEEKVWEDIYYIKARKNEDFTYNN</sequence>
<protein>
    <submittedName>
        <fullName evidence="1">Uncharacterized protein</fullName>
    </submittedName>
</protein>
<dbReference type="Pfam" id="PF01209">
    <property type="entry name" value="Ubie_methyltran"/>
    <property type="match status" value="1"/>
</dbReference>
<dbReference type="Proteomes" id="UP000662088">
    <property type="component" value="Unassembled WGS sequence"/>
</dbReference>
<dbReference type="AlphaFoldDB" id="A0A8I0A913"/>
<dbReference type="EMBL" id="JACOOQ010000013">
    <property type="protein sequence ID" value="MBC5640442.1"/>
    <property type="molecule type" value="Genomic_DNA"/>
</dbReference>
<name>A0A8I0A913_9CLOT</name>
<dbReference type="Gene3D" id="3.40.50.150">
    <property type="entry name" value="Vaccinia Virus protein VP39"/>
    <property type="match status" value="1"/>
</dbReference>
<reference evidence="1" key="1">
    <citation type="submission" date="2020-08" db="EMBL/GenBank/DDBJ databases">
        <title>Genome public.</title>
        <authorList>
            <person name="Liu C."/>
            <person name="Sun Q."/>
        </authorList>
    </citation>
    <scope>NUCLEOTIDE SEQUENCE</scope>
    <source>
        <strain evidence="1">NSJ-42</strain>
    </source>
</reference>
<evidence type="ECO:0000313" key="2">
    <source>
        <dbReference type="Proteomes" id="UP000662088"/>
    </source>
</evidence>
<dbReference type="InterPro" id="IPR029063">
    <property type="entry name" value="SAM-dependent_MTases_sf"/>
</dbReference>
<evidence type="ECO:0000313" key="1">
    <source>
        <dbReference type="EMBL" id="MBC5640442.1"/>
    </source>
</evidence>
<gene>
    <name evidence="1" type="ORF">H8R92_08430</name>
</gene>
<organism evidence="1 2">
    <name type="scientific">Clostridium lentum</name>
    <dbReference type="NCBI Taxonomy" id="2763037"/>
    <lineage>
        <taxon>Bacteria</taxon>
        <taxon>Bacillati</taxon>
        <taxon>Bacillota</taxon>
        <taxon>Clostridia</taxon>
        <taxon>Eubacteriales</taxon>
        <taxon>Clostridiaceae</taxon>
        <taxon>Clostridium</taxon>
    </lineage>
</organism>